<reference evidence="9 11" key="2">
    <citation type="submission" date="2016-10" db="EMBL/GenBank/DDBJ databases">
        <authorList>
            <person name="de Groot N.N."/>
        </authorList>
    </citation>
    <scope>NUCLEOTIDE SEQUENCE [LARGE SCALE GENOMIC DNA]</scope>
    <source>
        <strain evidence="9 11">CGMCC 1.10210</strain>
    </source>
</reference>
<evidence type="ECO:0000259" key="7">
    <source>
        <dbReference type="Pfam" id="PF00696"/>
    </source>
</evidence>
<dbReference type="RefSeq" id="WP_046171273.1">
    <property type="nucleotide sequence ID" value="NZ_FOMB01000030.1"/>
</dbReference>
<dbReference type="PIRSF" id="PIRSF000723">
    <property type="entry name" value="Carbamate_kin"/>
    <property type="match status" value="1"/>
</dbReference>
<evidence type="ECO:0000313" key="9">
    <source>
        <dbReference type="EMBL" id="SFD22456.1"/>
    </source>
</evidence>
<protein>
    <recommendedName>
        <fullName evidence="5 6">Carbamate kinase</fullName>
    </recommendedName>
</protein>
<feature type="domain" description="Aspartate/glutamate/uridylate kinase" evidence="7">
    <location>
        <begin position="1"/>
        <end position="275"/>
    </location>
</feature>
<name>A0A0F5PVW7_9HYPH</name>
<dbReference type="OrthoDB" id="9766717at2"/>
<dbReference type="SUPFAM" id="SSF53633">
    <property type="entry name" value="Carbamate kinase-like"/>
    <property type="match status" value="1"/>
</dbReference>
<dbReference type="GO" id="GO:0019546">
    <property type="term" value="P:L-arginine deiminase pathway"/>
    <property type="evidence" value="ECO:0007669"/>
    <property type="project" value="TreeGrafter"/>
</dbReference>
<dbReference type="FunFam" id="3.40.1160.10:FF:000007">
    <property type="entry name" value="Carbamate kinase"/>
    <property type="match status" value="1"/>
</dbReference>
<dbReference type="Gene3D" id="3.40.1160.10">
    <property type="entry name" value="Acetylglutamate kinase-like"/>
    <property type="match status" value="1"/>
</dbReference>
<dbReference type="PANTHER" id="PTHR30409">
    <property type="entry name" value="CARBAMATE KINASE"/>
    <property type="match status" value="1"/>
</dbReference>
<evidence type="ECO:0000256" key="5">
    <source>
        <dbReference type="NCBIfam" id="TIGR00746"/>
    </source>
</evidence>
<dbReference type="Proteomes" id="UP000033519">
    <property type="component" value="Unassembled WGS sequence"/>
</dbReference>
<dbReference type="STRING" id="728005.SAMN04488059_13016"/>
<dbReference type="InterPro" id="IPR036393">
    <property type="entry name" value="AceGlu_kinase-like_sf"/>
</dbReference>
<keyword evidence="4 6" id="KW-0418">Kinase</keyword>
<organism evidence="9 11">
    <name type="scientific">Devosia psychrophila</name>
    <dbReference type="NCBI Taxonomy" id="728005"/>
    <lineage>
        <taxon>Bacteria</taxon>
        <taxon>Pseudomonadati</taxon>
        <taxon>Pseudomonadota</taxon>
        <taxon>Alphaproteobacteria</taxon>
        <taxon>Hyphomicrobiales</taxon>
        <taxon>Devosiaceae</taxon>
        <taxon>Devosia</taxon>
    </lineage>
</organism>
<dbReference type="GO" id="GO:0005829">
    <property type="term" value="C:cytosol"/>
    <property type="evidence" value="ECO:0007669"/>
    <property type="project" value="TreeGrafter"/>
</dbReference>
<dbReference type="Pfam" id="PF00696">
    <property type="entry name" value="AA_kinase"/>
    <property type="match status" value="1"/>
</dbReference>
<dbReference type="NCBIfam" id="TIGR00746">
    <property type="entry name" value="arcC"/>
    <property type="match status" value="1"/>
</dbReference>
<evidence type="ECO:0000256" key="4">
    <source>
        <dbReference type="ARBA" id="ARBA00022777"/>
    </source>
</evidence>
<evidence type="ECO:0000256" key="2">
    <source>
        <dbReference type="ARBA" id="ARBA00011066"/>
    </source>
</evidence>
<evidence type="ECO:0000256" key="1">
    <source>
        <dbReference type="ARBA" id="ARBA00004850"/>
    </source>
</evidence>
<reference evidence="8 10" key="1">
    <citation type="submission" date="2015-03" db="EMBL/GenBank/DDBJ databases">
        <authorList>
            <person name="Lepp D."/>
            <person name="Hassan Y.I."/>
            <person name="Li X.-Z."/>
            <person name="Zhou T."/>
        </authorList>
    </citation>
    <scope>NUCLEOTIDE SEQUENCE [LARGE SCALE GENOMIC DNA]</scope>
    <source>
        <strain evidence="8 10">Cr7-05</strain>
    </source>
</reference>
<evidence type="ECO:0000256" key="6">
    <source>
        <dbReference type="PIRNR" id="PIRNR000723"/>
    </source>
</evidence>
<dbReference type="NCBIfam" id="NF009008">
    <property type="entry name" value="PRK12354.1"/>
    <property type="match status" value="1"/>
</dbReference>
<evidence type="ECO:0000256" key="3">
    <source>
        <dbReference type="ARBA" id="ARBA00022679"/>
    </source>
</evidence>
<dbReference type="GO" id="GO:0008804">
    <property type="term" value="F:carbamate kinase activity"/>
    <property type="evidence" value="ECO:0007669"/>
    <property type="project" value="UniProtKB-UniRule"/>
</dbReference>
<dbReference type="PRINTS" id="PR01469">
    <property type="entry name" value="CARBMTKINASE"/>
</dbReference>
<evidence type="ECO:0000313" key="11">
    <source>
        <dbReference type="Proteomes" id="UP000182258"/>
    </source>
</evidence>
<evidence type="ECO:0000313" key="8">
    <source>
        <dbReference type="EMBL" id="KKC32773.1"/>
    </source>
</evidence>
<comment type="pathway">
    <text evidence="1">Amino-acid degradation; L-arginine degradation via ADI pathway.</text>
</comment>
<gene>
    <name evidence="9" type="ORF">SAMN04488059_13016</name>
    <name evidence="8" type="ORF">WH91_12145</name>
</gene>
<keyword evidence="10" id="KW-1185">Reference proteome</keyword>
<dbReference type="PATRIC" id="fig|728005.3.peg.585"/>
<evidence type="ECO:0000313" key="10">
    <source>
        <dbReference type="Proteomes" id="UP000033519"/>
    </source>
</evidence>
<dbReference type="EMBL" id="FOMB01000030">
    <property type="protein sequence ID" value="SFD22456.1"/>
    <property type="molecule type" value="Genomic_DNA"/>
</dbReference>
<dbReference type="InterPro" id="IPR001048">
    <property type="entry name" value="Asp/Glu/Uridylate_kinase"/>
</dbReference>
<dbReference type="AlphaFoldDB" id="A0A0F5PVW7"/>
<dbReference type="Proteomes" id="UP000182258">
    <property type="component" value="Unassembled WGS sequence"/>
</dbReference>
<dbReference type="InterPro" id="IPR003964">
    <property type="entry name" value="Carb_kinase"/>
</dbReference>
<keyword evidence="3 6" id="KW-0808">Transferase</keyword>
<dbReference type="CDD" id="cd04235">
    <property type="entry name" value="AAK_CK"/>
    <property type="match status" value="1"/>
</dbReference>
<accession>A0A0F5PVW7</accession>
<dbReference type="PANTHER" id="PTHR30409:SF1">
    <property type="entry name" value="CARBAMATE KINASE-RELATED"/>
    <property type="match status" value="1"/>
</dbReference>
<sequence length="309" mass="32018">MKIVVALGGNALLKRGEPMTEAVQRGNIRTAAISLVALIASGHHLIITHGNGPQVGLIALQADAGPADGNYPLDVLGAESQGMLGYLIEQELRNLLPREALVASVLTQVVVSSDDNAFLHPTKPIGPVYDEAQAKSLMASKGWTCAPDGKNWRRVVASPEPVELLQLASIAALVDHGVIVICAGGGGVPVLRNAAGQLEGIEAVIDKDFTSQLLALHLKADMLLVLTDVDAVYANYGMPDAAAIARMGPNSAHSFAAGSMGPKVEAATRFAMATGRDAGIGRIEDATKIVQGTAGTIVQALDIGTQFRG</sequence>
<proteinExistence type="inferred from homology"/>
<comment type="similarity">
    <text evidence="2 6">Belongs to the carbamate kinase family.</text>
</comment>
<dbReference type="EMBL" id="LAPV01000128">
    <property type="protein sequence ID" value="KKC32773.1"/>
    <property type="molecule type" value="Genomic_DNA"/>
</dbReference>